<sequence length="276" mass="29309">MTAHLPLTAATAAQPRAIGSVRLSTKPVQGRTVIDGLYQQGAAKAVFPRAARGMTAVLLNTSGGVTGGDRFDYAATAGAGTHLTVTTQACERAYRAQPGEVGRVETRLTVQDGATLWWLPQETLIFDGCAMTRRLSCDLAPTARALIVEPMCLGRIAMGEDAVRGQFSDRIEITRNGVPLVLDAWSLSGDMTADMARVAIGRGATSMVSLTYVAPDAEAHLGPVRDLLPETGGASLLTHDTLVMRTVAPSGYHLRKTLLPILDHLTGGHLPICWRL</sequence>
<dbReference type="AlphaFoldDB" id="A0A1P8MW47"/>
<accession>A0A1P8MW47</accession>
<gene>
    <name evidence="3" type="primary">ureD</name>
    <name evidence="4" type="ORF">BWR18_11010</name>
</gene>
<dbReference type="PANTHER" id="PTHR33643">
    <property type="entry name" value="UREASE ACCESSORY PROTEIN D"/>
    <property type="match status" value="1"/>
</dbReference>
<evidence type="ECO:0000256" key="3">
    <source>
        <dbReference type="HAMAP-Rule" id="MF_01384"/>
    </source>
</evidence>
<keyword evidence="5" id="KW-1185">Reference proteome</keyword>
<dbReference type="HAMAP" id="MF_01384">
    <property type="entry name" value="UreD"/>
    <property type="match status" value="1"/>
</dbReference>
<name>A0A1P8MW47_9RHOB</name>
<evidence type="ECO:0000313" key="4">
    <source>
        <dbReference type="EMBL" id="APX12149.1"/>
    </source>
</evidence>
<comment type="subcellular location">
    <subcellularLocation>
        <location evidence="3">Cytoplasm</location>
    </subcellularLocation>
</comment>
<evidence type="ECO:0000256" key="2">
    <source>
        <dbReference type="ARBA" id="ARBA00023186"/>
    </source>
</evidence>
<dbReference type="RefSeq" id="WP_076628229.1">
    <property type="nucleotide sequence ID" value="NZ_CP019312.1"/>
</dbReference>
<organism evidence="4 5">
    <name type="scientific">Tateyamaria omphalii</name>
    <dbReference type="NCBI Taxonomy" id="299262"/>
    <lineage>
        <taxon>Bacteria</taxon>
        <taxon>Pseudomonadati</taxon>
        <taxon>Pseudomonadota</taxon>
        <taxon>Alphaproteobacteria</taxon>
        <taxon>Rhodobacterales</taxon>
        <taxon>Roseobacteraceae</taxon>
        <taxon>Tateyamaria</taxon>
    </lineage>
</organism>
<dbReference type="GO" id="GO:0016151">
    <property type="term" value="F:nickel cation binding"/>
    <property type="evidence" value="ECO:0007669"/>
    <property type="project" value="UniProtKB-UniRule"/>
</dbReference>
<keyword evidence="3" id="KW-0963">Cytoplasm</keyword>
<keyword evidence="2 3" id="KW-0143">Chaperone</keyword>
<keyword evidence="3" id="KW-0996">Nickel insertion</keyword>
<dbReference type="STRING" id="299262.BWR18_11010"/>
<protein>
    <recommendedName>
        <fullName evidence="3">Urease accessory protein UreD</fullName>
    </recommendedName>
</protein>
<dbReference type="Proteomes" id="UP000186336">
    <property type="component" value="Chromosome"/>
</dbReference>
<dbReference type="InterPro" id="IPR002669">
    <property type="entry name" value="UreD"/>
</dbReference>
<comment type="function">
    <text evidence="3">Required for maturation of urease via the functional incorporation of the urease nickel metallocenter.</text>
</comment>
<comment type="similarity">
    <text evidence="1 3">Belongs to the UreD family.</text>
</comment>
<evidence type="ECO:0000256" key="1">
    <source>
        <dbReference type="ARBA" id="ARBA00007177"/>
    </source>
</evidence>
<dbReference type="PANTHER" id="PTHR33643:SF1">
    <property type="entry name" value="UREASE ACCESSORY PROTEIN D"/>
    <property type="match status" value="1"/>
</dbReference>
<proteinExistence type="inferred from homology"/>
<dbReference type="EMBL" id="CP019312">
    <property type="protein sequence ID" value="APX12149.1"/>
    <property type="molecule type" value="Genomic_DNA"/>
</dbReference>
<dbReference type="GO" id="GO:0005737">
    <property type="term" value="C:cytoplasm"/>
    <property type="evidence" value="ECO:0007669"/>
    <property type="project" value="UniProtKB-SubCell"/>
</dbReference>
<comment type="subunit">
    <text evidence="3">UreD, UreF and UreG form a complex that acts as a GTP-hydrolysis-dependent molecular chaperone, activating the urease apoprotein by helping to assemble the nickel containing metallocenter of UreC. The UreE protein probably delivers the nickel.</text>
</comment>
<dbReference type="Pfam" id="PF01774">
    <property type="entry name" value="UreD"/>
    <property type="match status" value="1"/>
</dbReference>
<dbReference type="KEGG" id="tom:BWR18_11010"/>
<reference evidence="4 5" key="1">
    <citation type="submission" date="2017-01" db="EMBL/GenBank/DDBJ databases">
        <title>Complete genome of Tateyamaria omphalii DOK1-4 isolated from seawater in Dokdo.</title>
        <authorList>
            <person name="Kim J.H."/>
            <person name="Chi W.-J."/>
        </authorList>
    </citation>
    <scope>NUCLEOTIDE SEQUENCE [LARGE SCALE GENOMIC DNA]</scope>
    <source>
        <strain evidence="4 5">DOK1-4</strain>
    </source>
</reference>
<dbReference type="OrthoDB" id="9798842at2"/>
<evidence type="ECO:0000313" key="5">
    <source>
        <dbReference type="Proteomes" id="UP000186336"/>
    </source>
</evidence>